<evidence type="ECO:0000256" key="1">
    <source>
        <dbReference type="SAM" id="MobiDB-lite"/>
    </source>
</evidence>
<dbReference type="Proteomes" id="UP001145742">
    <property type="component" value="Unassembled WGS sequence"/>
</dbReference>
<accession>A0ABQ9CNF1</accession>
<name>A0ABQ9CNF1_9PASS</name>
<reference evidence="2" key="1">
    <citation type="submission" date="2019-10" db="EMBL/GenBank/DDBJ databases">
        <authorList>
            <person name="Soares A.E.R."/>
            <person name="Aleixo A."/>
            <person name="Schneider P."/>
            <person name="Miyaki C.Y."/>
            <person name="Schneider M.P."/>
            <person name="Mello C."/>
            <person name="Vasconcelos A.T.R."/>
        </authorList>
    </citation>
    <scope>NUCLEOTIDE SEQUENCE</scope>
    <source>
        <tissue evidence="2">Muscle</tissue>
    </source>
</reference>
<comment type="caution">
    <text evidence="2">The sequence shown here is derived from an EMBL/GenBank/DDBJ whole genome shotgun (WGS) entry which is preliminary data.</text>
</comment>
<protein>
    <submittedName>
        <fullName evidence="2">Uncharacterized protein</fullName>
    </submittedName>
</protein>
<keyword evidence="3" id="KW-1185">Reference proteome</keyword>
<dbReference type="EMBL" id="WHWB01034675">
    <property type="protein sequence ID" value="KAJ7406163.1"/>
    <property type="molecule type" value="Genomic_DNA"/>
</dbReference>
<evidence type="ECO:0000313" key="3">
    <source>
        <dbReference type="Proteomes" id="UP001145742"/>
    </source>
</evidence>
<evidence type="ECO:0000313" key="2">
    <source>
        <dbReference type="EMBL" id="KAJ7406163.1"/>
    </source>
</evidence>
<organism evidence="2 3">
    <name type="scientific">Willisornis vidua</name>
    <name type="common">Xingu scale-backed antbird</name>
    <dbReference type="NCBI Taxonomy" id="1566151"/>
    <lineage>
        <taxon>Eukaryota</taxon>
        <taxon>Metazoa</taxon>
        <taxon>Chordata</taxon>
        <taxon>Craniata</taxon>
        <taxon>Vertebrata</taxon>
        <taxon>Euteleostomi</taxon>
        <taxon>Archelosauria</taxon>
        <taxon>Archosauria</taxon>
        <taxon>Dinosauria</taxon>
        <taxon>Saurischia</taxon>
        <taxon>Theropoda</taxon>
        <taxon>Coelurosauria</taxon>
        <taxon>Aves</taxon>
        <taxon>Neognathae</taxon>
        <taxon>Neoaves</taxon>
        <taxon>Telluraves</taxon>
        <taxon>Australaves</taxon>
        <taxon>Passeriformes</taxon>
        <taxon>Thamnophilidae</taxon>
        <taxon>Willisornis</taxon>
    </lineage>
</organism>
<feature type="region of interest" description="Disordered" evidence="1">
    <location>
        <begin position="135"/>
        <end position="161"/>
    </location>
</feature>
<sequence>MQLWWASLHDLSSTDPAAASNCTYTLEGSASRNPTMKKPRDFVLFGNSEGVYKGMVPEESFVRDLEIVIFNVAPLHKKQLEKRSLLIPDSHSSCLESWSHQWHEHIRECRSNDITCQHHINPQAPGSWIRPTTMNQDHGSDQPPCTRIMGMPNNHEPAPWI</sequence>
<gene>
    <name evidence="2" type="ORF">WISP_135152</name>
</gene>
<proteinExistence type="predicted"/>